<gene>
    <name evidence="1" type="ORF">E4663_01265</name>
</gene>
<organism evidence="1 2">
    <name type="scientific">Halobacillus salinus</name>
    <dbReference type="NCBI Taxonomy" id="192814"/>
    <lineage>
        <taxon>Bacteria</taxon>
        <taxon>Bacillati</taxon>
        <taxon>Bacillota</taxon>
        <taxon>Bacilli</taxon>
        <taxon>Bacillales</taxon>
        <taxon>Bacillaceae</taxon>
        <taxon>Halobacillus</taxon>
    </lineage>
</organism>
<protein>
    <submittedName>
        <fullName evidence="1">Uncharacterized protein</fullName>
    </submittedName>
</protein>
<sequence length="143" mass="16458">MKMVCSDITSLTNWKRVFEYAIDHSTSFSIVFPEGEPDDENPLLTGKSDFLRLEEVTVNTWDGMADSIIVSGRLCNEALNTFRKYMTPSFSNEGALLWHFDLFNEMNPVMSISDFHVCILHLDQQALDVMKQENLSLETFDFM</sequence>
<proteinExistence type="predicted"/>
<accession>A0A4Z0GZK9</accession>
<name>A0A4Z0GZK9_9BACI</name>
<dbReference type="Proteomes" id="UP000297982">
    <property type="component" value="Unassembled WGS sequence"/>
</dbReference>
<dbReference type="RefSeq" id="WP_135326384.1">
    <property type="nucleotide sequence ID" value="NZ_SRJC01000001.1"/>
</dbReference>
<evidence type="ECO:0000313" key="2">
    <source>
        <dbReference type="Proteomes" id="UP000297982"/>
    </source>
</evidence>
<comment type="caution">
    <text evidence="1">The sequence shown here is derived from an EMBL/GenBank/DDBJ whole genome shotgun (WGS) entry which is preliminary data.</text>
</comment>
<reference evidence="1 2" key="1">
    <citation type="journal article" date="2003" name="Int. J. Syst. Evol. Microbiol.">
        <title>Halobacillus salinus sp. nov., isolated from a salt lake on the coast of the East Sea in Korea.</title>
        <authorList>
            <person name="Yoon J.H."/>
            <person name="Kang K.H."/>
            <person name="Park Y.H."/>
        </authorList>
    </citation>
    <scope>NUCLEOTIDE SEQUENCE [LARGE SCALE GENOMIC DNA]</scope>
    <source>
        <strain evidence="1 2">HSL-3</strain>
    </source>
</reference>
<evidence type="ECO:0000313" key="1">
    <source>
        <dbReference type="EMBL" id="TGB03662.1"/>
    </source>
</evidence>
<dbReference type="AlphaFoldDB" id="A0A4Z0GZK9"/>
<keyword evidence="2" id="KW-1185">Reference proteome</keyword>
<dbReference type="EMBL" id="SRJC01000001">
    <property type="protein sequence ID" value="TGB03662.1"/>
    <property type="molecule type" value="Genomic_DNA"/>
</dbReference>